<proteinExistence type="predicted"/>
<name>A0A8J3QAY1_9ACTN</name>
<reference evidence="2" key="1">
    <citation type="submission" date="2021-01" db="EMBL/GenBank/DDBJ databases">
        <title>Whole genome shotgun sequence of Rhizocola hellebori NBRC 109834.</title>
        <authorList>
            <person name="Komaki H."/>
            <person name="Tamura T."/>
        </authorList>
    </citation>
    <scope>NUCLEOTIDE SEQUENCE</scope>
    <source>
        <strain evidence="2">NBRC 109834</strain>
    </source>
</reference>
<gene>
    <name evidence="2" type="ORF">Rhe02_55060</name>
</gene>
<evidence type="ECO:0000313" key="2">
    <source>
        <dbReference type="EMBL" id="GIH07439.1"/>
    </source>
</evidence>
<feature type="coiled-coil region" evidence="1">
    <location>
        <begin position="20"/>
        <end position="47"/>
    </location>
</feature>
<comment type="caution">
    <text evidence="2">The sequence shown here is derived from an EMBL/GenBank/DDBJ whole genome shotgun (WGS) entry which is preliminary data.</text>
</comment>
<dbReference type="EMBL" id="BONY01000036">
    <property type="protein sequence ID" value="GIH07439.1"/>
    <property type="molecule type" value="Genomic_DNA"/>
</dbReference>
<accession>A0A8J3QAY1</accession>
<evidence type="ECO:0000313" key="3">
    <source>
        <dbReference type="Proteomes" id="UP000612899"/>
    </source>
</evidence>
<evidence type="ECO:0000256" key="1">
    <source>
        <dbReference type="SAM" id="Coils"/>
    </source>
</evidence>
<protein>
    <submittedName>
        <fullName evidence="2">Uncharacterized protein</fullName>
    </submittedName>
</protein>
<keyword evidence="1" id="KW-0175">Coiled coil</keyword>
<dbReference type="Proteomes" id="UP000612899">
    <property type="component" value="Unassembled WGS sequence"/>
</dbReference>
<sequence>MTAARPSETHFHVHLDIPGLVDHTAQLDRMEQLMTAANDALVALKAQLADTTSDVLAKLAQLTEQLGEMPEDAAATLAEITDAVSALDATVGDADGSDVPPPVEE</sequence>
<organism evidence="2 3">
    <name type="scientific">Rhizocola hellebori</name>
    <dbReference type="NCBI Taxonomy" id="1392758"/>
    <lineage>
        <taxon>Bacteria</taxon>
        <taxon>Bacillati</taxon>
        <taxon>Actinomycetota</taxon>
        <taxon>Actinomycetes</taxon>
        <taxon>Micromonosporales</taxon>
        <taxon>Micromonosporaceae</taxon>
        <taxon>Rhizocola</taxon>
    </lineage>
</organism>
<dbReference type="AlphaFoldDB" id="A0A8J3QAY1"/>
<keyword evidence="3" id="KW-1185">Reference proteome</keyword>